<keyword evidence="6" id="KW-0408">Iron</keyword>
<dbReference type="Pfam" id="PF00067">
    <property type="entry name" value="p450"/>
    <property type="match status" value="1"/>
</dbReference>
<evidence type="ECO:0000313" key="10">
    <source>
        <dbReference type="Proteomes" id="UP000694545"/>
    </source>
</evidence>
<accession>A0A8D2JIH2</accession>
<dbReference type="SUPFAM" id="SSF48264">
    <property type="entry name" value="Cytochrome P450"/>
    <property type="match status" value="1"/>
</dbReference>
<dbReference type="GO" id="GO:0004497">
    <property type="term" value="F:monooxygenase activity"/>
    <property type="evidence" value="ECO:0007669"/>
    <property type="project" value="UniProtKB-KW"/>
</dbReference>
<keyword evidence="8" id="KW-0472">Membrane</keyword>
<evidence type="ECO:0000313" key="9">
    <source>
        <dbReference type="Ensembl" id="ENSVKKP00000009591.1"/>
    </source>
</evidence>
<reference evidence="9" key="1">
    <citation type="submission" date="2025-08" db="UniProtKB">
        <authorList>
            <consortium name="Ensembl"/>
        </authorList>
    </citation>
    <scope>IDENTIFICATION</scope>
</reference>
<dbReference type="AlphaFoldDB" id="A0A8D2JIH2"/>
<keyword evidence="4" id="KW-0479">Metal-binding</keyword>
<dbReference type="GO" id="GO:0016705">
    <property type="term" value="F:oxidoreductase activity, acting on paired donors, with incorporation or reduction of molecular oxygen"/>
    <property type="evidence" value="ECO:0007669"/>
    <property type="project" value="InterPro"/>
</dbReference>
<dbReference type="GO" id="GO:0005506">
    <property type="term" value="F:iron ion binding"/>
    <property type="evidence" value="ECO:0007669"/>
    <property type="project" value="InterPro"/>
</dbReference>
<evidence type="ECO:0000256" key="5">
    <source>
        <dbReference type="ARBA" id="ARBA00023002"/>
    </source>
</evidence>
<reference evidence="9" key="2">
    <citation type="submission" date="2025-09" db="UniProtKB">
        <authorList>
            <consortium name="Ensembl"/>
        </authorList>
    </citation>
    <scope>IDENTIFICATION</scope>
</reference>
<comment type="cofactor">
    <cofactor evidence="1">
        <name>heme</name>
        <dbReference type="ChEBI" id="CHEBI:30413"/>
    </cofactor>
</comment>
<keyword evidence="5" id="KW-0560">Oxidoreductase</keyword>
<sequence length="434" mass="50518">TSVIIASNTVSPFLKSIMGLFPQLLFLFIGSVFICGFLKVFQLYQNKKKLLKTFKSFPGPASHWFYGHSKQVRRMAAWNRMASFQFYFSDPKATFTYKFLIPWIGEGLLVLHGPKWFQHRRLLTPGFHYDILKPYVALIAESTKVMLDKWEKLLEKDTTKSLEMFEHVSLMTLDSIMKCAFGSQDLDNYIKAVYDLTYLISKRVRNIFYWNNLMFRCTSAGQRFLEACRLAHQHTEKVIEERKKVFKQEAELEKIQKKRYLDFLDILLCARDEHGMGLSDDDLRAEVDTFMFEGHDTTASGIAWILYAMAQNPEHQQRCREEIMEVLGDRDTIQHDLGKIPYTTMCVKESLRLYPPVPTVSRQLSKPITFCDGRTMPEGAIVSIHIYCIHRNPAMWHNPEVICNQWIAADLHIVMKAEVHSTVQKLHYLDTVGM</sequence>
<evidence type="ECO:0000256" key="1">
    <source>
        <dbReference type="ARBA" id="ARBA00001971"/>
    </source>
</evidence>
<evidence type="ECO:0000256" key="8">
    <source>
        <dbReference type="SAM" id="Phobius"/>
    </source>
</evidence>
<dbReference type="PANTHER" id="PTHR24291:SF201">
    <property type="entry name" value="CYTOCHROME P450, FAMILY 4, SUBFAMILY B, POLYPEPTIDE 7"/>
    <property type="match status" value="1"/>
</dbReference>
<evidence type="ECO:0000256" key="3">
    <source>
        <dbReference type="ARBA" id="ARBA00022617"/>
    </source>
</evidence>
<keyword evidence="10" id="KW-1185">Reference proteome</keyword>
<evidence type="ECO:0000256" key="2">
    <source>
        <dbReference type="ARBA" id="ARBA00010617"/>
    </source>
</evidence>
<comment type="similarity">
    <text evidence="2">Belongs to the cytochrome P450 family.</text>
</comment>
<protein>
    <submittedName>
        <fullName evidence="9">Uncharacterized protein</fullName>
    </submittedName>
</protein>
<dbReference type="Ensembl" id="ENSVKKT00000009829.1">
    <property type="protein sequence ID" value="ENSVKKP00000009591.1"/>
    <property type="gene ID" value="ENSVKKG00000005774.1"/>
</dbReference>
<evidence type="ECO:0000256" key="4">
    <source>
        <dbReference type="ARBA" id="ARBA00022723"/>
    </source>
</evidence>
<dbReference type="InterPro" id="IPR001128">
    <property type="entry name" value="Cyt_P450"/>
</dbReference>
<organism evidence="9 10">
    <name type="scientific">Varanus komodoensis</name>
    <name type="common">Komodo dragon</name>
    <dbReference type="NCBI Taxonomy" id="61221"/>
    <lineage>
        <taxon>Eukaryota</taxon>
        <taxon>Metazoa</taxon>
        <taxon>Chordata</taxon>
        <taxon>Craniata</taxon>
        <taxon>Vertebrata</taxon>
        <taxon>Euteleostomi</taxon>
        <taxon>Lepidosauria</taxon>
        <taxon>Squamata</taxon>
        <taxon>Bifurcata</taxon>
        <taxon>Unidentata</taxon>
        <taxon>Episquamata</taxon>
        <taxon>Toxicofera</taxon>
        <taxon>Anguimorpha</taxon>
        <taxon>Paleoanguimorpha</taxon>
        <taxon>Varanoidea</taxon>
        <taxon>Varanidae</taxon>
        <taxon>Varanus</taxon>
    </lineage>
</organism>
<dbReference type="Gene3D" id="1.10.630.10">
    <property type="entry name" value="Cytochrome P450"/>
    <property type="match status" value="1"/>
</dbReference>
<dbReference type="InterPro" id="IPR036396">
    <property type="entry name" value="Cyt_P450_sf"/>
</dbReference>
<evidence type="ECO:0000256" key="6">
    <source>
        <dbReference type="ARBA" id="ARBA00023004"/>
    </source>
</evidence>
<keyword evidence="7" id="KW-0503">Monooxygenase</keyword>
<feature type="transmembrane region" description="Helical" evidence="8">
    <location>
        <begin position="20"/>
        <end position="41"/>
    </location>
</feature>
<keyword evidence="3" id="KW-0349">Heme</keyword>
<keyword evidence="8" id="KW-1133">Transmembrane helix</keyword>
<dbReference type="InterPro" id="IPR050196">
    <property type="entry name" value="Cytochrome_P450_Monoox"/>
</dbReference>
<dbReference type="Proteomes" id="UP000694545">
    <property type="component" value="Unplaced"/>
</dbReference>
<proteinExistence type="inferred from homology"/>
<evidence type="ECO:0000256" key="7">
    <source>
        <dbReference type="ARBA" id="ARBA00023033"/>
    </source>
</evidence>
<dbReference type="GO" id="GO:0020037">
    <property type="term" value="F:heme binding"/>
    <property type="evidence" value="ECO:0007669"/>
    <property type="project" value="InterPro"/>
</dbReference>
<dbReference type="PRINTS" id="PR00464">
    <property type="entry name" value="EP450II"/>
</dbReference>
<keyword evidence="8" id="KW-0812">Transmembrane</keyword>
<dbReference type="InterPro" id="IPR002402">
    <property type="entry name" value="Cyt_P450_E_grp-II"/>
</dbReference>
<name>A0A8D2JIH2_VARKO</name>
<dbReference type="PANTHER" id="PTHR24291">
    <property type="entry name" value="CYTOCHROME P450 FAMILY 4"/>
    <property type="match status" value="1"/>
</dbReference>